<sequence length="116" mass="13445">MSKPNRKRLNLETLRAQRLEASGSKYVELEIDDERVIKFLLRSWWPMDQVKRAAAFQKSAEDGDLEPMITVLRDACDDEDLFDDFRKQMTYGDFEDIFKEVLEDGLSEGESSSSSN</sequence>
<dbReference type="EMBL" id="JAQOSK010000001">
    <property type="protein sequence ID" value="MDC2953389.1"/>
    <property type="molecule type" value="Genomic_DNA"/>
</dbReference>
<organism evidence="1 2">
    <name type="scientific">Streptomyces gilvifuscus</name>
    <dbReference type="NCBI Taxonomy" id="1550617"/>
    <lineage>
        <taxon>Bacteria</taxon>
        <taxon>Bacillati</taxon>
        <taxon>Actinomycetota</taxon>
        <taxon>Actinomycetes</taxon>
        <taxon>Kitasatosporales</taxon>
        <taxon>Streptomycetaceae</taxon>
        <taxon>Streptomyces</taxon>
    </lineage>
</organism>
<gene>
    <name evidence="1" type="ORF">PO587_02845</name>
</gene>
<dbReference type="Proteomes" id="UP001221328">
    <property type="component" value="Unassembled WGS sequence"/>
</dbReference>
<name>A0ABT5FLJ6_9ACTN</name>
<protein>
    <recommendedName>
        <fullName evidence="3">Tail assembly chaperone</fullName>
    </recommendedName>
</protein>
<accession>A0ABT5FLJ6</accession>
<evidence type="ECO:0008006" key="3">
    <source>
        <dbReference type="Google" id="ProtNLM"/>
    </source>
</evidence>
<comment type="caution">
    <text evidence="1">The sequence shown here is derived from an EMBL/GenBank/DDBJ whole genome shotgun (WGS) entry which is preliminary data.</text>
</comment>
<keyword evidence="2" id="KW-1185">Reference proteome</keyword>
<evidence type="ECO:0000313" key="1">
    <source>
        <dbReference type="EMBL" id="MDC2953389.1"/>
    </source>
</evidence>
<dbReference type="RefSeq" id="WP_123989147.1">
    <property type="nucleotide sequence ID" value="NZ_JAQOSK010000001.1"/>
</dbReference>
<evidence type="ECO:0000313" key="2">
    <source>
        <dbReference type="Proteomes" id="UP001221328"/>
    </source>
</evidence>
<reference evidence="1 2" key="1">
    <citation type="journal article" date="2015" name="Int. J. Syst. Evol. Microbiol.">
        <title>Streptomyces gilvifuscus sp. nov., an actinomycete that produces antibacterial compounds isolated from soil.</title>
        <authorList>
            <person name="Nguyen T.M."/>
            <person name="Kim J."/>
        </authorList>
    </citation>
    <scope>NUCLEOTIDE SEQUENCE [LARGE SCALE GENOMIC DNA]</scope>
    <source>
        <strain evidence="1 2">T113</strain>
    </source>
</reference>
<proteinExistence type="predicted"/>